<name>A0A9Q0EXI4_9TELE</name>
<dbReference type="AlphaFoldDB" id="A0A9Q0EXI4"/>
<organism evidence="2 3">
    <name type="scientific">Muraenolepis orangiensis</name>
    <name type="common">Patagonian moray cod</name>
    <dbReference type="NCBI Taxonomy" id="630683"/>
    <lineage>
        <taxon>Eukaryota</taxon>
        <taxon>Metazoa</taxon>
        <taxon>Chordata</taxon>
        <taxon>Craniata</taxon>
        <taxon>Vertebrata</taxon>
        <taxon>Euteleostomi</taxon>
        <taxon>Actinopterygii</taxon>
        <taxon>Neopterygii</taxon>
        <taxon>Teleostei</taxon>
        <taxon>Neoteleostei</taxon>
        <taxon>Acanthomorphata</taxon>
        <taxon>Zeiogadaria</taxon>
        <taxon>Gadariae</taxon>
        <taxon>Gadiformes</taxon>
        <taxon>Muraenolepidoidei</taxon>
        <taxon>Muraenolepididae</taxon>
        <taxon>Muraenolepis</taxon>
    </lineage>
</organism>
<keyword evidence="3" id="KW-1185">Reference proteome</keyword>
<accession>A0A9Q0EXI4</accession>
<feature type="non-terminal residue" evidence="2">
    <location>
        <position position="1"/>
    </location>
</feature>
<dbReference type="Proteomes" id="UP001148018">
    <property type="component" value="Unassembled WGS sequence"/>
</dbReference>
<dbReference type="EMBL" id="JANIIK010000035">
    <property type="protein sequence ID" value="KAJ3613263.1"/>
    <property type="molecule type" value="Genomic_DNA"/>
</dbReference>
<proteinExistence type="predicted"/>
<feature type="non-terminal residue" evidence="2">
    <location>
        <position position="62"/>
    </location>
</feature>
<reference evidence="2" key="1">
    <citation type="submission" date="2022-07" db="EMBL/GenBank/DDBJ databases">
        <title>Chromosome-level genome of Muraenolepis orangiensis.</title>
        <authorList>
            <person name="Kim J."/>
        </authorList>
    </citation>
    <scope>NUCLEOTIDE SEQUENCE</scope>
    <source>
        <strain evidence="2">KU_S4_2022</strain>
        <tissue evidence="2">Muscle</tissue>
    </source>
</reference>
<evidence type="ECO:0000313" key="3">
    <source>
        <dbReference type="Proteomes" id="UP001148018"/>
    </source>
</evidence>
<gene>
    <name evidence="2" type="ORF">NHX12_019513</name>
</gene>
<feature type="region of interest" description="Disordered" evidence="1">
    <location>
        <begin position="43"/>
        <end position="62"/>
    </location>
</feature>
<evidence type="ECO:0000313" key="2">
    <source>
        <dbReference type="EMBL" id="KAJ3613263.1"/>
    </source>
</evidence>
<sequence>TSQAPSIPGLHLWRPRSHRQWPLPLSRRGALLSVLHLCPTSSTLTTQGRTPWGRPGSTPRTT</sequence>
<comment type="caution">
    <text evidence="2">The sequence shown here is derived from an EMBL/GenBank/DDBJ whole genome shotgun (WGS) entry which is preliminary data.</text>
</comment>
<protein>
    <submittedName>
        <fullName evidence="2">Uncharacterized protein</fullName>
    </submittedName>
</protein>
<evidence type="ECO:0000256" key="1">
    <source>
        <dbReference type="SAM" id="MobiDB-lite"/>
    </source>
</evidence>